<protein>
    <submittedName>
        <fullName evidence="2">Predicted membrane-bound metal-dependent hydrolase (DUF457)</fullName>
    </submittedName>
</protein>
<sequence length="212" mass="22560">MLGRTHFFIGTAAALAVLQPQTVPALVAGAGAAAIGGLISDIDVGTSQAHRDADKIITATVAVAVLTILAEYKLNLGIYRRLTSDSSVLRLLTGTAAFLLICAYGKQQPHRSFMHSFAALALLTACVDIIYPDASAYFAVGFLSHLVLDFFNRKPEKLFWPWKKGFCLGFCSARGLVNRALLGCGMVSLAVVLVLSAPAGRLMAKIMRAIYG</sequence>
<keyword evidence="2" id="KW-0378">Hydrolase</keyword>
<feature type="transmembrane region" description="Helical" evidence="1">
    <location>
        <begin position="112"/>
        <end position="131"/>
    </location>
</feature>
<dbReference type="InterPro" id="IPR007404">
    <property type="entry name" value="YdjM-like"/>
</dbReference>
<reference evidence="2 3" key="1">
    <citation type="submission" date="2015-09" db="EMBL/GenBank/DDBJ databases">
        <authorList>
            <consortium name="Pathogen Informatics"/>
        </authorList>
    </citation>
    <scope>NUCLEOTIDE SEQUENCE [LARGE SCALE GENOMIC DNA]</scope>
    <source>
        <strain evidence="2 3">2789STDY5834885</strain>
    </source>
</reference>
<feature type="transmembrane region" description="Helical" evidence="1">
    <location>
        <begin position="56"/>
        <end position="76"/>
    </location>
</feature>
<organism evidence="2 3">
    <name type="scientific">Fusicatenibacter saccharivorans</name>
    <dbReference type="NCBI Taxonomy" id="1150298"/>
    <lineage>
        <taxon>Bacteria</taxon>
        <taxon>Bacillati</taxon>
        <taxon>Bacillota</taxon>
        <taxon>Clostridia</taxon>
        <taxon>Lachnospirales</taxon>
        <taxon>Lachnospiraceae</taxon>
        <taxon>Fusicatenibacter</taxon>
    </lineage>
</organism>
<evidence type="ECO:0000313" key="3">
    <source>
        <dbReference type="Proteomes" id="UP000095709"/>
    </source>
</evidence>
<feature type="transmembrane region" description="Helical" evidence="1">
    <location>
        <begin position="88"/>
        <end position="106"/>
    </location>
</feature>
<dbReference type="EMBL" id="CZAL01000009">
    <property type="protein sequence ID" value="CUP41768.1"/>
    <property type="molecule type" value="Genomic_DNA"/>
</dbReference>
<keyword evidence="1" id="KW-1133">Transmembrane helix</keyword>
<proteinExistence type="predicted"/>
<keyword evidence="1" id="KW-0472">Membrane</keyword>
<dbReference type="AlphaFoldDB" id="A0A174N5F4"/>
<gene>
    <name evidence="2" type="ORF">ERS852498_01952</name>
</gene>
<evidence type="ECO:0000313" key="2">
    <source>
        <dbReference type="EMBL" id="CUP41768.1"/>
    </source>
</evidence>
<name>A0A174N5F4_9FIRM</name>
<keyword evidence="1" id="KW-0812">Transmembrane</keyword>
<dbReference type="RefSeq" id="WP_070103710.1">
    <property type="nucleotide sequence ID" value="NZ_CABJFB010000004.1"/>
</dbReference>
<dbReference type="GO" id="GO:0016787">
    <property type="term" value="F:hydrolase activity"/>
    <property type="evidence" value="ECO:0007669"/>
    <property type="project" value="UniProtKB-KW"/>
</dbReference>
<evidence type="ECO:0000256" key="1">
    <source>
        <dbReference type="SAM" id="Phobius"/>
    </source>
</evidence>
<dbReference type="Pfam" id="PF04307">
    <property type="entry name" value="YdjM"/>
    <property type="match status" value="1"/>
</dbReference>
<feature type="transmembrane region" description="Helical" evidence="1">
    <location>
        <begin position="180"/>
        <end position="199"/>
    </location>
</feature>
<dbReference type="Proteomes" id="UP000095709">
    <property type="component" value="Unassembled WGS sequence"/>
</dbReference>
<accession>A0A174N5F4</accession>